<dbReference type="RefSeq" id="WP_184758722.1">
    <property type="nucleotide sequence ID" value="NZ_BAABEK010000091.1"/>
</dbReference>
<evidence type="ECO:0000313" key="2">
    <source>
        <dbReference type="Proteomes" id="UP000534286"/>
    </source>
</evidence>
<organism evidence="1 2">
    <name type="scientific">Streptosporangium album</name>
    <dbReference type="NCBI Taxonomy" id="47479"/>
    <lineage>
        <taxon>Bacteria</taxon>
        <taxon>Bacillati</taxon>
        <taxon>Actinomycetota</taxon>
        <taxon>Actinomycetes</taxon>
        <taxon>Streptosporangiales</taxon>
        <taxon>Streptosporangiaceae</taxon>
        <taxon>Streptosporangium</taxon>
    </lineage>
</organism>
<reference evidence="1 2" key="1">
    <citation type="submission" date="2020-08" db="EMBL/GenBank/DDBJ databases">
        <title>Sequencing the genomes of 1000 actinobacteria strains.</title>
        <authorList>
            <person name="Klenk H.-P."/>
        </authorList>
    </citation>
    <scope>NUCLEOTIDE SEQUENCE [LARGE SCALE GENOMIC DNA]</scope>
    <source>
        <strain evidence="1 2">DSM 43023</strain>
    </source>
</reference>
<name>A0A7W7WDE1_9ACTN</name>
<dbReference type="Proteomes" id="UP000534286">
    <property type="component" value="Unassembled WGS sequence"/>
</dbReference>
<dbReference type="EMBL" id="JACHJU010000004">
    <property type="protein sequence ID" value="MBB4942718.1"/>
    <property type="molecule type" value="Genomic_DNA"/>
</dbReference>
<keyword evidence="2" id="KW-1185">Reference proteome</keyword>
<protein>
    <submittedName>
        <fullName evidence="1">Uncharacterized protein</fullName>
    </submittedName>
</protein>
<accession>A0A7W7WDE1</accession>
<evidence type="ECO:0000313" key="1">
    <source>
        <dbReference type="EMBL" id="MBB4942718.1"/>
    </source>
</evidence>
<comment type="caution">
    <text evidence="1">The sequence shown here is derived from an EMBL/GenBank/DDBJ whole genome shotgun (WGS) entry which is preliminary data.</text>
</comment>
<sequence>MEEISEVVSDPIGVIIGLITDIEAGLDRCQVEAMVMGISGGRAKRRKLAQALAERPEILTDGRSPAPRALGDLLIALVKAGATTISPPICAECGKKLRTLQRRGEDWYCWLCGPIRLPCANCGDVERVHSRDRDGQPQCKKCGPGTGADGGSDPVEIVIEVVTALDPTLPPQAITAAVNTAATQAGKRHQLAWAVQDRPGLLTGAGAEAPVPAVLRLIDKLCDAGACGIIRPPCPHCGRVIKLHRPIDGRWLCRNCVAKSRAQPCSGCGRVCEAAARDDHGRPICPNCLVSHPANLEICVNCGRRRTVNTRSPHGPLCPSCPTLPTATCSICGQHRPSGTSRLTGQPWCPPCQNQSARCSRCDLVKPIRSGTLDDPLCHSCTVPVFPDCSVCESSPQPGRCPDCRLELRFRELFTGGDGVIHPVLQPLKEALAATDPPGTALRWLAKEPVAQVLADIAADRRPLTHAELDDLEQTAILAHLRSVLVATGTLPPRDEHMARLEQFLDEVLATQSDPDQRQILHRYAVWHLLRRLRRRTGGHATTIQQYAVVHQHTRAAVVLLDWLTTQHLTMATCRQADLERWLASGEASHRYQAGHFVRWSVGQRLTTLSFPATRWHGPTRVLDEESRWEAARRLLHDDTIGNRDRLAGLLVLLYAQPVARISRLTTDQITIDGQAVRIHLGSAPITLPEPVADLTRQLLDGKRGHATTGTGNPSPWLFPGGQPGRPISATHLGKRLKDLSIQPGQARSTALFQLATELPAAILARMLGIHIDVAVAWQRASSGDWMTYAAAVSRRRKDS</sequence>
<dbReference type="AlphaFoldDB" id="A0A7W7WDE1"/>
<gene>
    <name evidence="1" type="ORF">FHR32_007118</name>
</gene>
<proteinExistence type="predicted"/>